<feature type="compositionally biased region" description="Low complexity" evidence="1">
    <location>
        <begin position="261"/>
        <end position="274"/>
    </location>
</feature>
<dbReference type="AlphaFoldDB" id="A0A4S8KZD7"/>
<organism evidence="2 3">
    <name type="scientific">Dendrothele bispora (strain CBS 962.96)</name>
    <dbReference type="NCBI Taxonomy" id="1314807"/>
    <lineage>
        <taxon>Eukaryota</taxon>
        <taxon>Fungi</taxon>
        <taxon>Dikarya</taxon>
        <taxon>Basidiomycota</taxon>
        <taxon>Agaricomycotina</taxon>
        <taxon>Agaricomycetes</taxon>
        <taxon>Agaricomycetidae</taxon>
        <taxon>Agaricales</taxon>
        <taxon>Agaricales incertae sedis</taxon>
        <taxon>Dendrothele</taxon>
    </lineage>
</organism>
<feature type="compositionally biased region" description="Low complexity" evidence="1">
    <location>
        <begin position="198"/>
        <end position="251"/>
    </location>
</feature>
<feature type="compositionally biased region" description="Low complexity" evidence="1">
    <location>
        <begin position="50"/>
        <end position="65"/>
    </location>
</feature>
<dbReference type="Proteomes" id="UP000297245">
    <property type="component" value="Unassembled WGS sequence"/>
</dbReference>
<evidence type="ECO:0000256" key="1">
    <source>
        <dbReference type="SAM" id="MobiDB-lite"/>
    </source>
</evidence>
<protein>
    <submittedName>
        <fullName evidence="2">Uncharacterized protein</fullName>
    </submittedName>
</protein>
<dbReference type="EMBL" id="ML179809">
    <property type="protein sequence ID" value="THU81434.1"/>
    <property type="molecule type" value="Genomic_DNA"/>
</dbReference>
<feature type="compositionally biased region" description="Polar residues" evidence="1">
    <location>
        <begin position="76"/>
        <end position="85"/>
    </location>
</feature>
<gene>
    <name evidence="2" type="ORF">K435DRAFT_873340</name>
</gene>
<feature type="compositionally biased region" description="Polar residues" evidence="1">
    <location>
        <begin position="1"/>
        <end position="10"/>
    </location>
</feature>
<accession>A0A4S8KZD7</accession>
<name>A0A4S8KZD7_DENBC</name>
<keyword evidence="3" id="KW-1185">Reference proteome</keyword>
<feature type="compositionally biased region" description="Polar residues" evidence="1">
    <location>
        <begin position="93"/>
        <end position="108"/>
    </location>
</feature>
<proteinExistence type="predicted"/>
<evidence type="ECO:0000313" key="2">
    <source>
        <dbReference type="EMBL" id="THU81434.1"/>
    </source>
</evidence>
<feature type="region of interest" description="Disordered" evidence="1">
    <location>
        <begin position="146"/>
        <end position="286"/>
    </location>
</feature>
<sequence>MLRPVNSPSVLASPGLRSASGPIPPLTDGEVQMPTASIAALRNRFLSNQTSPSLSPLSPTSPSSSNKASEPRTFGQHRSYSNTPASVPVPSRPSKSNAIPYSSPSNTISAPASPAPLIDFMTNFGHTRQLPSCLPPPWIQTHAHTRTSLPKSNSDADNPFGDSDSTSSLGPTVVHASPASAKAETRSKAPALPATKANPNNNSNPSLVNVSNVSGHKPSLSPSSSRTSITSESDVFLPVPSNSSSRSSSSLLPPPRHPEMPTLSLSPSPIPSFSGQGGMCIKRKFG</sequence>
<feature type="region of interest" description="Disordered" evidence="1">
    <location>
        <begin position="1"/>
        <end position="108"/>
    </location>
</feature>
<evidence type="ECO:0000313" key="3">
    <source>
        <dbReference type="Proteomes" id="UP000297245"/>
    </source>
</evidence>
<reference evidence="2 3" key="1">
    <citation type="journal article" date="2019" name="Nat. Ecol. Evol.">
        <title>Megaphylogeny resolves global patterns of mushroom evolution.</title>
        <authorList>
            <person name="Varga T."/>
            <person name="Krizsan K."/>
            <person name="Foldi C."/>
            <person name="Dima B."/>
            <person name="Sanchez-Garcia M."/>
            <person name="Sanchez-Ramirez S."/>
            <person name="Szollosi G.J."/>
            <person name="Szarkandi J.G."/>
            <person name="Papp V."/>
            <person name="Albert L."/>
            <person name="Andreopoulos W."/>
            <person name="Angelini C."/>
            <person name="Antonin V."/>
            <person name="Barry K.W."/>
            <person name="Bougher N.L."/>
            <person name="Buchanan P."/>
            <person name="Buyck B."/>
            <person name="Bense V."/>
            <person name="Catcheside P."/>
            <person name="Chovatia M."/>
            <person name="Cooper J."/>
            <person name="Damon W."/>
            <person name="Desjardin D."/>
            <person name="Finy P."/>
            <person name="Geml J."/>
            <person name="Haridas S."/>
            <person name="Hughes K."/>
            <person name="Justo A."/>
            <person name="Karasinski D."/>
            <person name="Kautmanova I."/>
            <person name="Kiss B."/>
            <person name="Kocsube S."/>
            <person name="Kotiranta H."/>
            <person name="LaButti K.M."/>
            <person name="Lechner B.E."/>
            <person name="Liimatainen K."/>
            <person name="Lipzen A."/>
            <person name="Lukacs Z."/>
            <person name="Mihaltcheva S."/>
            <person name="Morgado L.N."/>
            <person name="Niskanen T."/>
            <person name="Noordeloos M.E."/>
            <person name="Ohm R.A."/>
            <person name="Ortiz-Santana B."/>
            <person name="Ovrebo C."/>
            <person name="Racz N."/>
            <person name="Riley R."/>
            <person name="Savchenko A."/>
            <person name="Shiryaev A."/>
            <person name="Soop K."/>
            <person name="Spirin V."/>
            <person name="Szebenyi C."/>
            <person name="Tomsovsky M."/>
            <person name="Tulloss R.E."/>
            <person name="Uehling J."/>
            <person name="Grigoriev I.V."/>
            <person name="Vagvolgyi C."/>
            <person name="Papp T."/>
            <person name="Martin F.M."/>
            <person name="Miettinen O."/>
            <person name="Hibbett D.S."/>
            <person name="Nagy L.G."/>
        </authorList>
    </citation>
    <scope>NUCLEOTIDE SEQUENCE [LARGE SCALE GENOMIC DNA]</scope>
    <source>
        <strain evidence="2 3">CBS 962.96</strain>
    </source>
</reference>
<feature type="compositionally biased region" description="Polar residues" evidence="1">
    <location>
        <begin position="146"/>
        <end position="156"/>
    </location>
</feature>